<evidence type="ECO:0000256" key="4">
    <source>
        <dbReference type="ARBA" id="ARBA00023136"/>
    </source>
</evidence>
<gene>
    <name evidence="9" type="ORF">PINE0816_LOCUS10938</name>
</gene>
<dbReference type="GO" id="GO:0005789">
    <property type="term" value="C:endoplasmic reticulum membrane"/>
    <property type="evidence" value="ECO:0007669"/>
    <property type="project" value="TreeGrafter"/>
</dbReference>
<feature type="compositionally biased region" description="Basic and acidic residues" evidence="6">
    <location>
        <begin position="242"/>
        <end position="259"/>
    </location>
</feature>
<evidence type="ECO:0000256" key="7">
    <source>
        <dbReference type="SAM" id="Phobius"/>
    </source>
</evidence>
<keyword evidence="2 7" id="KW-0812">Transmembrane</keyword>
<dbReference type="Gene3D" id="1.10.287.110">
    <property type="entry name" value="DnaJ domain"/>
    <property type="match status" value="1"/>
</dbReference>
<dbReference type="PANTHER" id="PTHR44176:SF1">
    <property type="entry name" value="DNAJ HOMOLOG SUBFAMILY C MEMBER 25"/>
    <property type="match status" value="1"/>
</dbReference>
<feature type="compositionally biased region" description="Low complexity" evidence="6">
    <location>
        <begin position="12"/>
        <end position="28"/>
    </location>
</feature>
<organism evidence="9">
    <name type="scientific">Proboscia inermis</name>
    <dbReference type="NCBI Taxonomy" id="420281"/>
    <lineage>
        <taxon>Eukaryota</taxon>
        <taxon>Sar</taxon>
        <taxon>Stramenopiles</taxon>
        <taxon>Ochrophyta</taxon>
        <taxon>Bacillariophyta</taxon>
        <taxon>Coscinodiscophyceae</taxon>
        <taxon>Rhizosoleniophycidae</taxon>
        <taxon>Rhizosoleniales</taxon>
        <taxon>Rhizosoleniaceae</taxon>
        <taxon>Proboscia</taxon>
    </lineage>
</organism>
<evidence type="ECO:0000313" key="9">
    <source>
        <dbReference type="EMBL" id="CAD8414804.1"/>
    </source>
</evidence>
<comment type="subcellular location">
    <subcellularLocation>
        <location evidence="1">Membrane</location>
        <topology evidence="1">Multi-pass membrane protein</topology>
    </subcellularLocation>
</comment>
<dbReference type="Pfam" id="PF00226">
    <property type="entry name" value="DnaJ"/>
    <property type="match status" value="1"/>
</dbReference>
<dbReference type="PROSITE" id="PS50076">
    <property type="entry name" value="DNAJ_2"/>
    <property type="match status" value="1"/>
</dbReference>
<feature type="region of interest" description="Disordered" evidence="6">
    <location>
        <begin position="216"/>
        <end position="259"/>
    </location>
</feature>
<evidence type="ECO:0000256" key="3">
    <source>
        <dbReference type="ARBA" id="ARBA00022989"/>
    </source>
</evidence>
<protein>
    <recommendedName>
        <fullName evidence="8">J domain-containing protein</fullName>
    </recommendedName>
</protein>
<dbReference type="PROSITE" id="PS00636">
    <property type="entry name" value="DNAJ_1"/>
    <property type="match status" value="1"/>
</dbReference>
<evidence type="ECO:0000256" key="6">
    <source>
        <dbReference type="SAM" id="MobiDB-lite"/>
    </source>
</evidence>
<dbReference type="InterPro" id="IPR036869">
    <property type="entry name" value="J_dom_sf"/>
</dbReference>
<dbReference type="SMART" id="SM00271">
    <property type="entry name" value="DnaJ"/>
    <property type="match status" value="1"/>
</dbReference>
<feature type="transmembrane region" description="Helical" evidence="7">
    <location>
        <begin position="289"/>
        <end position="308"/>
    </location>
</feature>
<keyword evidence="5" id="KW-0143">Chaperone</keyword>
<evidence type="ECO:0000256" key="2">
    <source>
        <dbReference type="ARBA" id="ARBA00022692"/>
    </source>
</evidence>
<dbReference type="PRINTS" id="PR00625">
    <property type="entry name" value="JDOMAIN"/>
</dbReference>
<keyword evidence="4 7" id="KW-0472">Membrane</keyword>
<evidence type="ECO:0000259" key="8">
    <source>
        <dbReference type="PROSITE" id="PS50076"/>
    </source>
</evidence>
<accession>A0A7S0GEH5</accession>
<dbReference type="SUPFAM" id="SSF46565">
    <property type="entry name" value="Chaperone J-domain"/>
    <property type="match status" value="1"/>
</dbReference>
<keyword evidence="3 7" id="KW-1133">Transmembrane helix</keyword>
<dbReference type="InterPro" id="IPR018253">
    <property type="entry name" value="DnaJ_domain_CS"/>
</dbReference>
<proteinExistence type="predicted"/>
<feature type="region of interest" description="Disordered" evidence="6">
    <location>
        <begin position="1"/>
        <end position="28"/>
    </location>
</feature>
<evidence type="ECO:0000256" key="1">
    <source>
        <dbReference type="ARBA" id="ARBA00004141"/>
    </source>
</evidence>
<feature type="domain" description="J" evidence="8">
    <location>
        <begin position="59"/>
        <end position="129"/>
    </location>
</feature>
<dbReference type="PANTHER" id="PTHR44176">
    <property type="entry name" value="DNAJ HOMOLOG SUBFAMILY C MEMBER 25"/>
    <property type="match status" value="1"/>
</dbReference>
<feature type="region of interest" description="Disordered" evidence="6">
    <location>
        <begin position="369"/>
        <end position="394"/>
    </location>
</feature>
<dbReference type="AlphaFoldDB" id="A0A7S0GEH5"/>
<dbReference type="InterPro" id="IPR044632">
    <property type="entry name" value="DNAJC25-like"/>
</dbReference>
<reference evidence="9" key="1">
    <citation type="submission" date="2021-01" db="EMBL/GenBank/DDBJ databases">
        <authorList>
            <person name="Corre E."/>
            <person name="Pelletier E."/>
            <person name="Niang G."/>
            <person name="Scheremetjew M."/>
            <person name="Finn R."/>
            <person name="Kale V."/>
            <person name="Holt S."/>
            <person name="Cochrane G."/>
            <person name="Meng A."/>
            <person name="Brown T."/>
            <person name="Cohen L."/>
        </authorList>
    </citation>
    <scope>NUCLEOTIDE SEQUENCE</scope>
    <source>
        <strain evidence="9">CCAP1064/1</strain>
    </source>
</reference>
<evidence type="ECO:0000256" key="5">
    <source>
        <dbReference type="ARBA" id="ARBA00023186"/>
    </source>
</evidence>
<name>A0A7S0GEH5_9STRA</name>
<dbReference type="CDD" id="cd06257">
    <property type="entry name" value="DnaJ"/>
    <property type="match status" value="1"/>
</dbReference>
<dbReference type="GO" id="GO:0006457">
    <property type="term" value="P:protein folding"/>
    <property type="evidence" value="ECO:0007669"/>
    <property type="project" value="InterPro"/>
</dbReference>
<dbReference type="EMBL" id="HBEL01023375">
    <property type="protein sequence ID" value="CAD8414804.1"/>
    <property type="molecule type" value="Transcribed_RNA"/>
</dbReference>
<sequence length="394" mass="45401">MPAVMANEAEQANEAGSNGGADASASKNKINDAKNPLLDENADWGTFYDPKDIFCGKFDCYKILGFDYLTFETARPSLKEITKNYRSLSRAWHPDKNKKTGAKERFVKISRAYEVLTDVEQRKEYDHYRDRPDAYFQKYGSGVTWSYAPKSNTTAVVLALLISLSAFTIWLQHRRWRTIADHVIKAAVEGLGIKDGGSHESLAVRQKALKVLEKRQADEKERNGTVSPDVANISSTKKGGKTKKENKKEKAKQEAEAEKESLRPIVTEFVEQITDFGGGFRKPTWKDTFVVQLAVLPYYIIIGLFWWLKYVSRRLRKLDYNDEELNHLTKNAIGRVAWDASDEEERNEMITRELWISDNLEEWKEMQETKQQSVGYQKKYARWKKRQEKSGKQS</sequence>
<dbReference type="InterPro" id="IPR001623">
    <property type="entry name" value="DnaJ_domain"/>
</dbReference>